<protein>
    <submittedName>
        <fullName evidence="1">Uncharacterized protein</fullName>
    </submittedName>
</protein>
<sequence>MLSIDTPFACYKKECISQSVFISIVQNSVSLSLVCMEHHVAVKSCIQVAVPCLSVRFFKAQLASVIFILSLNAVKYFRKEYILSSCSVTQYSP</sequence>
<evidence type="ECO:0000313" key="1">
    <source>
        <dbReference type="EMBL" id="KAJ8037314.1"/>
    </source>
</evidence>
<keyword evidence="2" id="KW-1185">Reference proteome</keyword>
<proteinExistence type="predicted"/>
<gene>
    <name evidence="1" type="ORF">HOLleu_18104</name>
</gene>
<name>A0A9Q1C357_HOLLE</name>
<dbReference type="EMBL" id="JAIZAY010000008">
    <property type="protein sequence ID" value="KAJ8037314.1"/>
    <property type="molecule type" value="Genomic_DNA"/>
</dbReference>
<dbReference type="Proteomes" id="UP001152320">
    <property type="component" value="Chromosome 8"/>
</dbReference>
<comment type="caution">
    <text evidence="1">The sequence shown here is derived from an EMBL/GenBank/DDBJ whole genome shotgun (WGS) entry which is preliminary data.</text>
</comment>
<evidence type="ECO:0000313" key="2">
    <source>
        <dbReference type="Proteomes" id="UP001152320"/>
    </source>
</evidence>
<organism evidence="1 2">
    <name type="scientific">Holothuria leucospilota</name>
    <name type="common">Black long sea cucumber</name>
    <name type="synonym">Mertensiothuria leucospilota</name>
    <dbReference type="NCBI Taxonomy" id="206669"/>
    <lineage>
        <taxon>Eukaryota</taxon>
        <taxon>Metazoa</taxon>
        <taxon>Echinodermata</taxon>
        <taxon>Eleutherozoa</taxon>
        <taxon>Echinozoa</taxon>
        <taxon>Holothuroidea</taxon>
        <taxon>Aspidochirotacea</taxon>
        <taxon>Aspidochirotida</taxon>
        <taxon>Holothuriidae</taxon>
        <taxon>Holothuria</taxon>
    </lineage>
</organism>
<reference evidence="1" key="1">
    <citation type="submission" date="2021-10" db="EMBL/GenBank/DDBJ databases">
        <title>Tropical sea cucumber genome reveals ecological adaptation and Cuvierian tubules defense mechanism.</title>
        <authorList>
            <person name="Chen T."/>
        </authorList>
    </citation>
    <scope>NUCLEOTIDE SEQUENCE</scope>
    <source>
        <strain evidence="1">Nanhai2018</strain>
        <tissue evidence="1">Muscle</tissue>
    </source>
</reference>
<dbReference type="AlphaFoldDB" id="A0A9Q1C357"/>
<accession>A0A9Q1C357</accession>